<name>Q0CUA4_ASPTN</name>
<proteinExistence type="predicted"/>
<evidence type="ECO:0000256" key="3">
    <source>
        <dbReference type="ARBA" id="ARBA00022801"/>
    </source>
</evidence>
<reference evidence="7" key="1">
    <citation type="submission" date="2005-09" db="EMBL/GenBank/DDBJ databases">
        <title>Annotation of the Aspergillus terreus NIH2624 genome.</title>
        <authorList>
            <person name="Birren B.W."/>
            <person name="Lander E.S."/>
            <person name="Galagan J.E."/>
            <person name="Nusbaum C."/>
            <person name="Devon K."/>
            <person name="Henn M."/>
            <person name="Ma L.-J."/>
            <person name="Jaffe D.B."/>
            <person name="Butler J."/>
            <person name="Alvarez P."/>
            <person name="Gnerre S."/>
            <person name="Grabherr M."/>
            <person name="Kleber M."/>
            <person name="Mauceli E.W."/>
            <person name="Brockman W."/>
            <person name="Rounsley S."/>
            <person name="Young S.K."/>
            <person name="LaButti K."/>
            <person name="Pushparaj V."/>
            <person name="DeCaprio D."/>
            <person name="Crawford M."/>
            <person name="Koehrsen M."/>
            <person name="Engels R."/>
            <person name="Montgomery P."/>
            <person name="Pearson M."/>
            <person name="Howarth C."/>
            <person name="Larson L."/>
            <person name="Luoma S."/>
            <person name="White J."/>
            <person name="Alvarado L."/>
            <person name="Kodira C.D."/>
            <person name="Zeng Q."/>
            <person name="Oleary S."/>
            <person name="Yandava C."/>
            <person name="Denning D.W."/>
            <person name="Nierman W.C."/>
            <person name="Milne T."/>
            <person name="Madden K."/>
        </authorList>
    </citation>
    <scope>NUCLEOTIDE SEQUENCE [LARGE SCALE GENOMIC DNA]</scope>
    <source>
        <strain evidence="7">NIH 2624 / FGSC A1156</strain>
    </source>
</reference>
<dbReference type="AlphaFoldDB" id="Q0CUA4"/>
<gene>
    <name evidence="6" type="ORF">ATEG_02730</name>
</gene>
<dbReference type="Gene3D" id="3.10.450.30">
    <property type="entry name" value="Microbial ribonucleases"/>
    <property type="match status" value="1"/>
</dbReference>
<dbReference type="InterPro" id="IPR016191">
    <property type="entry name" value="Ribonuclease/ribotoxin"/>
</dbReference>
<dbReference type="OrthoDB" id="4224768at2759"/>
<evidence type="ECO:0000256" key="1">
    <source>
        <dbReference type="ARBA" id="ARBA00022722"/>
    </source>
</evidence>
<dbReference type="SUPFAM" id="SSF53933">
    <property type="entry name" value="Microbial ribonucleases"/>
    <property type="match status" value="1"/>
</dbReference>
<dbReference type="PIRSF" id="PIRSF037430">
    <property type="entry name" value="RNase_U2"/>
    <property type="match status" value="1"/>
</dbReference>
<keyword evidence="4" id="KW-1015">Disulfide bond</keyword>
<dbReference type="OMA" id="FCGIGTK"/>
<dbReference type="eggNOG" id="ENOG502SV0S">
    <property type="taxonomic scope" value="Eukaryota"/>
</dbReference>
<evidence type="ECO:0000256" key="2">
    <source>
        <dbReference type="ARBA" id="ARBA00022729"/>
    </source>
</evidence>
<feature type="chain" id="PRO_5004170625" evidence="5">
    <location>
        <begin position="20"/>
        <end position="150"/>
    </location>
</feature>
<dbReference type="GO" id="GO:0003723">
    <property type="term" value="F:RNA binding"/>
    <property type="evidence" value="ECO:0007669"/>
    <property type="project" value="InterPro"/>
</dbReference>
<feature type="signal peptide" evidence="5">
    <location>
        <begin position="1"/>
        <end position="19"/>
    </location>
</feature>
<dbReference type="Proteomes" id="UP000007963">
    <property type="component" value="Unassembled WGS sequence"/>
</dbReference>
<accession>Q0CUA4</accession>
<protein>
    <submittedName>
        <fullName evidence="6">Uncharacterized protein</fullName>
    </submittedName>
</protein>
<dbReference type="HOGENOM" id="CLU_141806_0_0_1"/>
<keyword evidence="3" id="KW-0378">Hydrolase</keyword>
<dbReference type="GeneID" id="4317187"/>
<evidence type="ECO:0000313" key="6">
    <source>
        <dbReference type="EMBL" id="EAU37692.1"/>
    </source>
</evidence>
<evidence type="ECO:0000256" key="4">
    <source>
        <dbReference type="ARBA" id="ARBA00023157"/>
    </source>
</evidence>
<keyword evidence="1" id="KW-0540">Nuclease</keyword>
<dbReference type="EMBL" id="CH476596">
    <property type="protein sequence ID" value="EAU37692.1"/>
    <property type="molecule type" value="Genomic_DNA"/>
</dbReference>
<keyword evidence="2 5" id="KW-0732">Signal</keyword>
<evidence type="ECO:0000313" key="7">
    <source>
        <dbReference type="Proteomes" id="UP000007963"/>
    </source>
</evidence>
<dbReference type="RefSeq" id="XP_001211908.1">
    <property type="nucleotide sequence ID" value="XM_001211908.1"/>
</dbReference>
<evidence type="ECO:0000256" key="5">
    <source>
        <dbReference type="SAM" id="SignalP"/>
    </source>
</evidence>
<organism evidence="6 7">
    <name type="scientific">Aspergillus terreus (strain NIH 2624 / FGSC A1156)</name>
    <dbReference type="NCBI Taxonomy" id="341663"/>
    <lineage>
        <taxon>Eukaryota</taxon>
        <taxon>Fungi</taxon>
        <taxon>Dikarya</taxon>
        <taxon>Ascomycota</taxon>
        <taxon>Pezizomycotina</taxon>
        <taxon>Eurotiomycetes</taxon>
        <taxon>Eurotiomycetidae</taxon>
        <taxon>Eurotiales</taxon>
        <taxon>Aspergillaceae</taxon>
        <taxon>Aspergillus</taxon>
        <taxon>Aspergillus subgen. Circumdati</taxon>
    </lineage>
</organism>
<dbReference type="VEuPathDB" id="FungiDB:ATEG_02730"/>
<dbReference type="GO" id="GO:0016787">
    <property type="term" value="F:hydrolase activity"/>
    <property type="evidence" value="ECO:0007669"/>
    <property type="project" value="UniProtKB-KW"/>
</dbReference>
<dbReference type="GO" id="GO:0004521">
    <property type="term" value="F:RNA endonuclease activity"/>
    <property type="evidence" value="ECO:0007669"/>
    <property type="project" value="InterPro"/>
</dbReference>
<sequence>MVSFSFILTLSLAITSALATPTPTDADINGGQVYTCKRGANNDGELIGKVPQDKAIGHFREAKTKAGKSGYPKRFYNNENLKFKKGCRDKKVELWELPVLNGGQRYAYDKPKQEAPPGPMRVYYTKDLKFCGIGTKSNRDNSGPVHLCKV</sequence>
<dbReference type="InterPro" id="IPR048269">
    <property type="entry name" value="RNase_U2"/>
</dbReference>
<dbReference type="InterPro" id="IPR000026">
    <property type="entry name" value="N1-like"/>
</dbReference>
<dbReference type="Pfam" id="PF00545">
    <property type="entry name" value="Ribonuclease"/>
    <property type="match status" value="1"/>
</dbReference>